<evidence type="ECO:0000313" key="2">
    <source>
        <dbReference type="Proteomes" id="UP001148629"/>
    </source>
</evidence>
<dbReference type="EMBL" id="JANRMS010003832">
    <property type="protein sequence ID" value="KAJ3514523.1"/>
    <property type="molecule type" value="Genomic_DNA"/>
</dbReference>
<proteinExistence type="predicted"/>
<name>A0ACC1RE95_9HYPO</name>
<gene>
    <name evidence="1" type="ORF">NM208_g15056</name>
</gene>
<sequence length="176" mass="19516">MCLAREEFPGKASSEIVDVAQGRRGQVLREESANSAARLTEKQDSLLMKLGLAKPTEHSNETSTRCDHGEARQCSGNTSLRRMLLQTSPHFESASSWGAKESGLIPLPSNKPTFLKRTAFTCKHTLKRHRTNWVVPSAPGFPKLPTRALNSADDWRWHLISGLSLVPGANERPEMQ</sequence>
<dbReference type="Proteomes" id="UP001148629">
    <property type="component" value="Unassembled WGS sequence"/>
</dbReference>
<organism evidence="1 2">
    <name type="scientific">Fusarium decemcellulare</name>
    <dbReference type="NCBI Taxonomy" id="57161"/>
    <lineage>
        <taxon>Eukaryota</taxon>
        <taxon>Fungi</taxon>
        <taxon>Dikarya</taxon>
        <taxon>Ascomycota</taxon>
        <taxon>Pezizomycotina</taxon>
        <taxon>Sordariomycetes</taxon>
        <taxon>Hypocreomycetidae</taxon>
        <taxon>Hypocreales</taxon>
        <taxon>Nectriaceae</taxon>
        <taxon>Fusarium</taxon>
        <taxon>Fusarium decemcellulare species complex</taxon>
    </lineage>
</organism>
<comment type="caution">
    <text evidence="1">The sequence shown here is derived from an EMBL/GenBank/DDBJ whole genome shotgun (WGS) entry which is preliminary data.</text>
</comment>
<reference evidence="1" key="1">
    <citation type="submission" date="2022-08" db="EMBL/GenBank/DDBJ databases">
        <title>Genome Sequence of Fusarium decemcellulare.</title>
        <authorList>
            <person name="Buettner E."/>
        </authorList>
    </citation>
    <scope>NUCLEOTIDE SEQUENCE</scope>
    <source>
        <strain evidence="1">Babe19</strain>
    </source>
</reference>
<accession>A0ACC1RE95</accession>
<evidence type="ECO:0000313" key="1">
    <source>
        <dbReference type="EMBL" id="KAJ3514523.1"/>
    </source>
</evidence>
<keyword evidence="2" id="KW-1185">Reference proteome</keyword>
<protein>
    <submittedName>
        <fullName evidence="1">Uncharacterized protein</fullName>
    </submittedName>
</protein>